<name>A0A0V1MA95_9BILA</name>
<organism evidence="1 2">
    <name type="scientific">Trichinella papuae</name>
    <dbReference type="NCBI Taxonomy" id="268474"/>
    <lineage>
        <taxon>Eukaryota</taxon>
        <taxon>Metazoa</taxon>
        <taxon>Ecdysozoa</taxon>
        <taxon>Nematoda</taxon>
        <taxon>Enoplea</taxon>
        <taxon>Dorylaimia</taxon>
        <taxon>Trichinellida</taxon>
        <taxon>Trichinellidae</taxon>
        <taxon>Trichinella</taxon>
    </lineage>
</organism>
<accession>A0A0V1MA95</accession>
<dbReference type="OrthoDB" id="10591900at2759"/>
<comment type="caution">
    <text evidence="1">The sequence shown here is derived from an EMBL/GenBank/DDBJ whole genome shotgun (WGS) entry which is preliminary data.</text>
</comment>
<proteinExistence type="predicted"/>
<evidence type="ECO:0000313" key="1">
    <source>
        <dbReference type="EMBL" id="KRZ68681.1"/>
    </source>
</evidence>
<dbReference type="Proteomes" id="UP000054843">
    <property type="component" value="Unassembled WGS sequence"/>
</dbReference>
<sequence length="106" mass="11819">MDNNATASGAAWLRVIRAAFRKFHSPSFALAGSSTTSLATGLVTSPLEIQIWATRSIPSRPVNSLVITLIRQRARGRWSSTIITKSSMRWPDWLIPHLWRGSSVMR</sequence>
<gene>
    <name evidence="1" type="ORF">T10_1172</name>
</gene>
<dbReference type="EMBL" id="JYDO01000157">
    <property type="protein sequence ID" value="KRZ68681.1"/>
    <property type="molecule type" value="Genomic_DNA"/>
</dbReference>
<evidence type="ECO:0000313" key="2">
    <source>
        <dbReference type="Proteomes" id="UP000054843"/>
    </source>
</evidence>
<protein>
    <submittedName>
        <fullName evidence="1">Uncharacterized protein</fullName>
    </submittedName>
</protein>
<reference evidence="1 2" key="1">
    <citation type="submission" date="2015-01" db="EMBL/GenBank/DDBJ databases">
        <title>Evolution of Trichinella species and genotypes.</title>
        <authorList>
            <person name="Korhonen P.K."/>
            <person name="Edoardo P."/>
            <person name="Giuseppe L.R."/>
            <person name="Gasser R.B."/>
        </authorList>
    </citation>
    <scope>NUCLEOTIDE SEQUENCE [LARGE SCALE GENOMIC DNA]</scope>
    <source>
        <strain evidence="1">ISS1980</strain>
    </source>
</reference>
<dbReference type="AlphaFoldDB" id="A0A0V1MA95"/>
<keyword evidence="2" id="KW-1185">Reference proteome</keyword>